<dbReference type="InterPro" id="IPR011545">
    <property type="entry name" value="DEAD/DEAH_box_helicase_dom"/>
</dbReference>
<gene>
    <name evidence="15" type="ORF">H9862_06055</name>
</gene>
<protein>
    <recommendedName>
        <fullName evidence="11">ATP-dependent DNA helicase RecQ</fullName>
        <ecNumber evidence="10">5.6.2.4</ecNumber>
    </recommendedName>
    <alternativeName>
        <fullName evidence="12">DNA 3'-5' helicase RecQ</fullName>
    </alternativeName>
</protein>
<proteinExistence type="inferred from homology"/>
<dbReference type="InterPro" id="IPR027417">
    <property type="entry name" value="P-loop_NTPase"/>
</dbReference>
<dbReference type="PANTHER" id="PTHR13710">
    <property type="entry name" value="DNA HELICASE RECQ FAMILY MEMBER"/>
    <property type="match status" value="1"/>
</dbReference>
<dbReference type="Pfam" id="PF16124">
    <property type="entry name" value="RecQ_Zn_bind"/>
    <property type="match status" value="1"/>
</dbReference>
<dbReference type="GO" id="GO:0006310">
    <property type="term" value="P:DNA recombination"/>
    <property type="evidence" value="ECO:0007669"/>
    <property type="project" value="InterPro"/>
</dbReference>
<dbReference type="AlphaFoldDB" id="A0A9D2AH97"/>
<evidence type="ECO:0000256" key="10">
    <source>
        <dbReference type="ARBA" id="ARBA00034808"/>
    </source>
</evidence>
<dbReference type="InterPro" id="IPR032284">
    <property type="entry name" value="RecQ_Zn-bd"/>
</dbReference>
<dbReference type="Pfam" id="PF00271">
    <property type="entry name" value="Helicase_C"/>
    <property type="match status" value="1"/>
</dbReference>
<evidence type="ECO:0000259" key="14">
    <source>
        <dbReference type="PROSITE" id="PS51194"/>
    </source>
</evidence>
<keyword evidence="3" id="KW-0547">Nucleotide-binding</keyword>
<dbReference type="GO" id="GO:0003677">
    <property type="term" value="F:DNA binding"/>
    <property type="evidence" value="ECO:0007669"/>
    <property type="project" value="UniProtKB-KW"/>
</dbReference>
<comment type="catalytic activity">
    <reaction evidence="9">
        <text>Couples ATP hydrolysis with the unwinding of duplex DNA by translocating in the 3'-5' direction.</text>
        <dbReference type="EC" id="5.6.2.4"/>
    </reaction>
</comment>
<dbReference type="PANTHER" id="PTHR13710:SF105">
    <property type="entry name" value="ATP-DEPENDENT DNA HELICASE Q1"/>
    <property type="match status" value="1"/>
</dbReference>
<evidence type="ECO:0000313" key="15">
    <source>
        <dbReference type="EMBL" id="HIX20150.1"/>
    </source>
</evidence>
<evidence type="ECO:0000256" key="9">
    <source>
        <dbReference type="ARBA" id="ARBA00034617"/>
    </source>
</evidence>
<dbReference type="InterPro" id="IPR004589">
    <property type="entry name" value="DNA_helicase_ATP-dep_RecQ"/>
</dbReference>
<dbReference type="GO" id="GO:0043590">
    <property type="term" value="C:bacterial nucleoid"/>
    <property type="evidence" value="ECO:0007669"/>
    <property type="project" value="TreeGrafter"/>
</dbReference>
<dbReference type="GO" id="GO:0043138">
    <property type="term" value="F:3'-5' DNA helicase activity"/>
    <property type="evidence" value="ECO:0007669"/>
    <property type="project" value="UniProtKB-EC"/>
</dbReference>
<dbReference type="Pfam" id="PF00270">
    <property type="entry name" value="DEAD"/>
    <property type="match status" value="1"/>
</dbReference>
<evidence type="ECO:0000313" key="16">
    <source>
        <dbReference type="Proteomes" id="UP000823964"/>
    </source>
</evidence>
<evidence type="ECO:0000256" key="7">
    <source>
        <dbReference type="ARBA" id="ARBA00023125"/>
    </source>
</evidence>
<dbReference type="GO" id="GO:0009378">
    <property type="term" value="F:four-way junction helicase activity"/>
    <property type="evidence" value="ECO:0007669"/>
    <property type="project" value="TreeGrafter"/>
</dbReference>
<dbReference type="GO" id="GO:0046872">
    <property type="term" value="F:metal ion binding"/>
    <property type="evidence" value="ECO:0007669"/>
    <property type="project" value="UniProtKB-KW"/>
</dbReference>
<dbReference type="GO" id="GO:0030894">
    <property type="term" value="C:replisome"/>
    <property type="evidence" value="ECO:0007669"/>
    <property type="project" value="TreeGrafter"/>
</dbReference>
<dbReference type="GO" id="GO:0005737">
    <property type="term" value="C:cytoplasm"/>
    <property type="evidence" value="ECO:0007669"/>
    <property type="project" value="TreeGrafter"/>
</dbReference>
<feature type="domain" description="Helicase C-terminal" evidence="14">
    <location>
        <begin position="225"/>
        <end position="385"/>
    </location>
</feature>
<dbReference type="SMART" id="SM00487">
    <property type="entry name" value="DEXDc"/>
    <property type="match status" value="1"/>
</dbReference>
<keyword evidence="5 15" id="KW-0347">Helicase</keyword>
<dbReference type="PROSITE" id="PS51194">
    <property type="entry name" value="HELICASE_CTER"/>
    <property type="match status" value="1"/>
</dbReference>
<evidence type="ECO:0000256" key="6">
    <source>
        <dbReference type="ARBA" id="ARBA00022840"/>
    </source>
</evidence>
<dbReference type="Gene3D" id="1.10.10.10">
    <property type="entry name" value="Winged helix-like DNA-binding domain superfamily/Winged helix DNA-binding domain"/>
    <property type="match status" value="1"/>
</dbReference>
<dbReference type="PROSITE" id="PS51192">
    <property type="entry name" value="HELICASE_ATP_BIND_1"/>
    <property type="match status" value="1"/>
</dbReference>
<name>A0A9D2AH97_9BACT</name>
<dbReference type="GO" id="GO:0006281">
    <property type="term" value="P:DNA repair"/>
    <property type="evidence" value="ECO:0007669"/>
    <property type="project" value="TreeGrafter"/>
</dbReference>
<dbReference type="EC" id="5.6.2.4" evidence="10"/>
<keyword evidence="8" id="KW-0413">Isomerase</keyword>
<dbReference type="EMBL" id="DXFQ01000107">
    <property type="protein sequence ID" value="HIX20150.1"/>
    <property type="molecule type" value="Genomic_DNA"/>
</dbReference>
<keyword evidence="6" id="KW-0067">ATP-binding</keyword>
<reference evidence="15" key="1">
    <citation type="journal article" date="2021" name="PeerJ">
        <title>Extensive microbial diversity within the chicken gut microbiome revealed by metagenomics and culture.</title>
        <authorList>
            <person name="Gilroy R."/>
            <person name="Ravi A."/>
            <person name="Getino M."/>
            <person name="Pursley I."/>
            <person name="Horton D.L."/>
            <person name="Alikhan N.F."/>
            <person name="Baker D."/>
            <person name="Gharbi K."/>
            <person name="Hall N."/>
            <person name="Watson M."/>
            <person name="Adriaenssens E.M."/>
            <person name="Foster-Nyarko E."/>
            <person name="Jarju S."/>
            <person name="Secka A."/>
            <person name="Antonio M."/>
            <person name="Oren A."/>
            <person name="Chaudhuri R.R."/>
            <person name="La Ragione R."/>
            <person name="Hildebrand F."/>
            <person name="Pallen M.J."/>
        </authorList>
    </citation>
    <scope>NUCLEOTIDE SEQUENCE</scope>
    <source>
        <strain evidence="15">14975</strain>
    </source>
</reference>
<dbReference type="InterPro" id="IPR036388">
    <property type="entry name" value="WH-like_DNA-bd_sf"/>
</dbReference>
<dbReference type="Proteomes" id="UP000823964">
    <property type="component" value="Unassembled WGS sequence"/>
</dbReference>
<keyword evidence="7" id="KW-0238">DNA-binding</keyword>
<dbReference type="InterPro" id="IPR014001">
    <property type="entry name" value="Helicase_ATP-bd"/>
</dbReference>
<reference evidence="15" key="2">
    <citation type="submission" date="2021-04" db="EMBL/GenBank/DDBJ databases">
        <authorList>
            <person name="Gilroy R."/>
        </authorList>
    </citation>
    <scope>NUCLEOTIDE SEQUENCE</scope>
    <source>
        <strain evidence="15">14975</strain>
    </source>
</reference>
<accession>A0A9D2AH97</accession>
<evidence type="ECO:0000256" key="2">
    <source>
        <dbReference type="ARBA" id="ARBA00022723"/>
    </source>
</evidence>
<comment type="caution">
    <text evidence="15">The sequence shown here is derived from an EMBL/GenBank/DDBJ whole genome shotgun (WGS) entry which is preliminary data.</text>
</comment>
<organism evidence="15 16">
    <name type="scientific">Candidatus Akkermansia intestinigallinarum</name>
    <dbReference type="NCBI Taxonomy" id="2838431"/>
    <lineage>
        <taxon>Bacteria</taxon>
        <taxon>Pseudomonadati</taxon>
        <taxon>Verrucomicrobiota</taxon>
        <taxon>Verrucomicrobiia</taxon>
        <taxon>Verrucomicrobiales</taxon>
        <taxon>Akkermansiaceae</taxon>
        <taxon>Akkermansia</taxon>
    </lineage>
</organism>
<evidence type="ECO:0000256" key="4">
    <source>
        <dbReference type="ARBA" id="ARBA00022801"/>
    </source>
</evidence>
<dbReference type="NCBIfam" id="TIGR00614">
    <property type="entry name" value="recQ_fam"/>
    <property type="match status" value="1"/>
</dbReference>
<evidence type="ECO:0000256" key="5">
    <source>
        <dbReference type="ARBA" id="ARBA00022806"/>
    </source>
</evidence>
<keyword evidence="2" id="KW-0479">Metal-binding</keyword>
<dbReference type="SUPFAM" id="SSF52540">
    <property type="entry name" value="P-loop containing nucleoside triphosphate hydrolases"/>
    <property type="match status" value="1"/>
</dbReference>
<evidence type="ECO:0000256" key="1">
    <source>
        <dbReference type="ARBA" id="ARBA00005446"/>
    </source>
</evidence>
<dbReference type="Gene3D" id="3.40.50.300">
    <property type="entry name" value="P-loop containing nucleotide triphosphate hydrolases"/>
    <property type="match status" value="2"/>
</dbReference>
<sequence>MDERVSAVVQEALERFFGFSALRPGQDAVVEAVMDGRDVMAIMPTGGGKSLCYQLPALCREGLTVVVSPLIALMKDQVDALTARGIPAAAVNSSLSSDEYRSVMADLRSGALRLIYVAPERFAQEGFMATLSRLQVSLLAVDEAHCLSQWGHDFRPDYLRLGLARERLGFPQTMALTATATAAVREDILRTLQLRDPAVVISGFGRDNLDFSITHCENHRAKYDRIRAVMRRWRQGIIYCSTRKNVMKVYDEIRGDGLRVVAYHAGMSDAEREFSQNAFISGEADVVVATNAFGMGIDRADVRFVLHFEIPGSVEAYYQEAGRAGRDGEPAVCELLFNHVDLKTQEFFFEGSNPPLQLLRALYAMLCAECSREAHELTMTVDEMAESLGREVNPMAVSTALSLLIHAGAIERFDLPGRSVRGTRVKDPERPFAALNIDRESLEEKARRDHLKIEAITRYAYSTNCRQQWILDYFGEADAGPCGHCDVCRAEDAPEAEPLEGDDLLTVRKALAGG</sequence>
<evidence type="ECO:0000256" key="3">
    <source>
        <dbReference type="ARBA" id="ARBA00022741"/>
    </source>
</evidence>
<feature type="domain" description="Helicase ATP-binding" evidence="13">
    <location>
        <begin position="30"/>
        <end position="198"/>
    </location>
</feature>
<comment type="similarity">
    <text evidence="1">Belongs to the helicase family. RecQ subfamily.</text>
</comment>
<evidence type="ECO:0000256" key="12">
    <source>
        <dbReference type="ARBA" id="ARBA00044550"/>
    </source>
</evidence>
<evidence type="ECO:0000256" key="8">
    <source>
        <dbReference type="ARBA" id="ARBA00023235"/>
    </source>
</evidence>
<dbReference type="SMART" id="SM00490">
    <property type="entry name" value="HELICc"/>
    <property type="match status" value="1"/>
</dbReference>
<dbReference type="GO" id="GO:0005524">
    <property type="term" value="F:ATP binding"/>
    <property type="evidence" value="ECO:0007669"/>
    <property type="project" value="UniProtKB-KW"/>
</dbReference>
<evidence type="ECO:0000256" key="11">
    <source>
        <dbReference type="ARBA" id="ARBA00044535"/>
    </source>
</evidence>
<keyword evidence="4" id="KW-0378">Hydrolase</keyword>
<dbReference type="InterPro" id="IPR001650">
    <property type="entry name" value="Helicase_C-like"/>
</dbReference>
<dbReference type="FunFam" id="3.40.50.300:FF:001363">
    <property type="entry name" value="ATP-dependent DNA helicase RecQ"/>
    <property type="match status" value="1"/>
</dbReference>
<evidence type="ECO:0000259" key="13">
    <source>
        <dbReference type="PROSITE" id="PS51192"/>
    </source>
</evidence>
<feature type="non-terminal residue" evidence="15">
    <location>
        <position position="514"/>
    </location>
</feature>
<dbReference type="GO" id="GO:0016787">
    <property type="term" value="F:hydrolase activity"/>
    <property type="evidence" value="ECO:0007669"/>
    <property type="project" value="UniProtKB-KW"/>
</dbReference>
<dbReference type="CDD" id="cd17920">
    <property type="entry name" value="DEXHc_RecQ"/>
    <property type="match status" value="1"/>
</dbReference>